<evidence type="ECO:0000256" key="2">
    <source>
        <dbReference type="ARBA" id="ARBA00022491"/>
    </source>
</evidence>
<evidence type="ECO:0000256" key="3">
    <source>
        <dbReference type="ARBA" id="ARBA00023015"/>
    </source>
</evidence>
<dbReference type="AlphaFoldDB" id="A0AAD5L078"/>
<evidence type="ECO:0000313" key="8">
    <source>
        <dbReference type="Proteomes" id="UP000820818"/>
    </source>
</evidence>
<organism evidence="7 8">
    <name type="scientific">Daphnia sinensis</name>
    <dbReference type="NCBI Taxonomy" id="1820382"/>
    <lineage>
        <taxon>Eukaryota</taxon>
        <taxon>Metazoa</taxon>
        <taxon>Ecdysozoa</taxon>
        <taxon>Arthropoda</taxon>
        <taxon>Crustacea</taxon>
        <taxon>Branchiopoda</taxon>
        <taxon>Diplostraca</taxon>
        <taxon>Cladocera</taxon>
        <taxon>Anomopoda</taxon>
        <taxon>Daphniidae</taxon>
        <taxon>Daphnia</taxon>
        <taxon>Daphnia similis group</taxon>
    </lineage>
</organism>
<evidence type="ECO:0008006" key="9">
    <source>
        <dbReference type="Google" id="ProtNLM"/>
    </source>
</evidence>
<reference evidence="7 8" key="1">
    <citation type="submission" date="2022-05" db="EMBL/GenBank/DDBJ databases">
        <title>A multi-omics perspective on studying reproductive biology in Daphnia sinensis.</title>
        <authorList>
            <person name="Jia J."/>
        </authorList>
    </citation>
    <scope>NUCLEOTIDE SEQUENCE [LARGE SCALE GENOMIC DNA]</scope>
    <source>
        <strain evidence="7 8">WSL</strain>
    </source>
</reference>
<feature type="compositionally biased region" description="Basic and acidic residues" evidence="6">
    <location>
        <begin position="113"/>
        <end position="198"/>
    </location>
</feature>
<comment type="subcellular location">
    <subcellularLocation>
        <location evidence="1">Nucleus</location>
    </subcellularLocation>
</comment>
<keyword evidence="3" id="KW-0805">Transcription regulation</keyword>
<keyword evidence="4" id="KW-0804">Transcription</keyword>
<evidence type="ECO:0000313" key="7">
    <source>
        <dbReference type="EMBL" id="KAI9562522.1"/>
    </source>
</evidence>
<feature type="region of interest" description="Disordered" evidence="6">
    <location>
        <begin position="91"/>
        <end position="275"/>
    </location>
</feature>
<accession>A0AAD5L078</accession>
<proteinExistence type="predicted"/>
<dbReference type="EMBL" id="WJBH02000002">
    <property type="protein sequence ID" value="KAI9562522.1"/>
    <property type="molecule type" value="Genomic_DNA"/>
</dbReference>
<feature type="compositionally biased region" description="Basic and acidic residues" evidence="6">
    <location>
        <begin position="91"/>
        <end position="103"/>
    </location>
</feature>
<dbReference type="InterPro" id="IPR037496">
    <property type="entry name" value="BEND6-like"/>
</dbReference>
<feature type="region of interest" description="Disordered" evidence="6">
    <location>
        <begin position="540"/>
        <end position="560"/>
    </location>
</feature>
<evidence type="ECO:0000256" key="6">
    <source>
        <dbReference type="SAM" id="MobiDB-lite"/>
    </source>
</evidence>
<comment type="caution">
    <text evidence="7">The sequence shown here is derived from an EMBL/GenBank/DDBJ whole genome shotgun (WGS) entry which is preliminary data.</text>
</comment>
<keyword evidence="5" id="KW-0539">Nucleus</keyword>
<dbReference type="Proteomes" id="UP000820818">
    <property type="component" value="Linkage Group LG2"/>
</dbReference>
<dbReference type="Gene3D" id="1.10.10.2590">
    <property type="entry name" value="BEN domain"/>
    <property type="match status" value="1"/>
</dbReference>
<gene>
    <name evidence="7" type="ORF">GHT06_009970</name>
</gene>
<evidence type="ECO:0000256" key="4">
    <source>
        <dbReference type="ARBA" id="ARBA00023163"/>
    </source>
</evidence>
<evidence type="ECO:0000256" key="1">
    <source>
        <dbReference type="ARBA" id="ARBA00004123"/>
    </source>
</evidence>
<keyword evidence="2" id="KW-0678">Repressor</keyword>
<dbReference type="GO" id="GO:0003714">
    <property type="term" value="F:transcription corepressor activity"/>
    <property type="evidence" value="ECO:0007669"/>
    <property type="project" value="InterPro"/>
</dbReference>
<feature type="compositionally biased region" description="Polar residues" evidence="6">
    <location>
        <begin position="550"/>
        <end position="560"/>
    </location>
</feature>
<keyword evidence="8" id="KW-1185">Reference proteome</keyword>
<dbReference type="GO" id="GO:0005634">
    <property type="term" value="C:nucleus"/>
    <property type="evidence" value="ECO:0007669"/>
    <property type="project" value="UniProtKB-SubCell"/>
</dbReference>
<name>A0AAD5L078_9CRUS</name>
<protein>
    <recommendedName>
        <fullName evidence="9">BEN domain-containing protein</fullName>
    </recommendedName>
</protein>
<dbReference type="PANTHER" id="PTHR35346:SF1">
    <property type="entry name" value="BEN DOMAIN-CONTAINING PROTEIN 6"/>
    <property type="match status" value="1"/>
</dbReference>
<dbReference type="GO" id="GO:0045746">
    <property type="term" value="P:negative regulation of Notch signaling pathway"/>
    <property type="evidence" value="ECO:0007669"/>
    <property type="project" value="InterPro"/>
</dbReference>
<evidence type="ECO:0000256" key="5">
    <source>
        <dbReference type="ARBA" id="ARBA00023242"/>
    </source>
</evidence>
<dbReference type="GO" id="GO:0045666">
    <property type="term" value="P:positive regulation of neuron differentiation"/>
    <property type="evidence" value="ECO:0007669"/>
    <property type="project" value="InterPro"/>
</dbReference>
<dbReference type="PANTHER" id="PTHR35346">
    <property type="entry name" value="BEN DOMAIN-CONTAINING PROTEIN 6"/>
    <property type="match status" value="1"/>
</dbReference>
<sequence>MSFIDKSFKMSSKKSSYLDCIHILFKVKSTGDYTVGTAGIISLPKLPLENLVLLDKIQSLMDSKDEIKIRLENLNGKRQVLVATIHEFSKKPTGRSEMEKLRTQMDASGEISNKIDEEEKKRADEEAKKKAEEEAKKKAEEQAKKKANEQAKKRAEEVTKKKAEEQAKKKAEEQEKKEAEQQAKKEAEEASLKKKADTVKNNSHMPVAKKRLTYYNEDLNEESDADTQKDLFEESSDESDHENSADGSNVADRQNIDDDEDSLYHKPSTGVSKSNTLASLSSSTILTALENTAEENCGSVLVNNHSTPSRHQQMLDMKNRISDLESENGFLYHKLDEKDEEIESLKADILQLQSKNPDNLVERITAALSAVNGTTRVSVNEDNTAATHNVSRHSTSREHVMVQLVQGHNLRIEKSDLKFAITIGRLSSGNLHLMVNKIMESIYTRVFMSNHTLTGMAPRAKKVGNTPPTPVKPGLPREDVLAITHKLKRFYSFSVFMIQAWKAYHNQVIKPKDVRVAIRSKLSTETRAILAINTTDLEPGVNTVDEANEDSANYSHRNPA</sequence>